<keyword evidence="6" id="KW-0812">Transmembrane</keyword>
<dbReference type="EMBL" id="QSUG01000014">
    <property type="protein sequence ID" value="RGN21417.1"/>
    <property type="molecule type" value="Genomic_DNA"/>
</dbReference>
<feature type="non-terminal residue" evidence="8">
    <location>
        <position position="1"/>
    </location>
</feature>
<feature type="domain" description="Gram-positive cocci surface proteins LPxTG" evidence="7">
    <location>
        <begin position="377"/>
        <end position="414"/>
    </location>
</feature>
<dbReference type="Gene3D" id="2.60.40.10">
    <property type="entry name" value="Immunoglobulins"/>
    <property type="match status" value="3"/>
</dbReference>
<evidence type="ECO:0000256" key="2">
    <source>
        <dbReference type="ARBA" id="ARBA00022512"/>
    </source>
</evidence>
<evidence type="ECO:0000256" key="4">
    <source>
        <dbReference type="ARBA" id="ARBA00022729"/>
    </source>
</evidence>
<evidence type="ECO:0000256" key="1">
    <source>
        <dbReference type="ARBA" id="ARBA00007257"/>
    </source>
</evidence>
<dbReference type="NCBIfam" id="TIGR01167">
    <property type="entry name" value="LPXTG_anchor"/>
    <property type="match status" value="1"/>
</dbReference>
<keyword evidence="2" id="KW-0134">Cell wall</keyword>
<evidence type="ECO:0000256" key="6">
    <source>
        <dbReference type="SAM" id="Phobius"/>
    </source>
</evidence>
<sequence>TKYQGQDVKTAVYNSEYKNTPTTFEFTKTDITSGAELTGATLTVLDKDGNVVDTWTSDAKEAHVIKRLVVGETYTLREEFAPYGYLKATDIQFTVEDTGKVQHVEMKDEVPTGSIVINKDGEFVTDTTLMKGYWYDFIFNFFKDSLAGVTFDVYAKEDIVSADGLDTVYHKAGDKVATIVTNDKGIARIDDLPLGRYYLVETKTIDGFVLDDTPIEADLSYIDQNTKVVFAGMDVTNERQKVHITVTKTDSETKEALEGAVFGLFAKEDIVNKEGKVIVKADTQIERTVTGKDGKVLDTLTTDKNGHAESKELPICTYNEDGSFKEDIHYTVVETKAADGYILDETAHDVTLRYDDNAPDVVVTTLKLINVPTEPKLPQTGDNANPLLYLGIGALALITGVGVGLRGRKKKNKQ</sequence>
<protein>
    <submittedName>
        <fullName evidence="8">LPXTG cell wall anchor domain-containing protein</fullName>
    </submittedName>
</protein>
<keyword evidence="6" id="KW-0472">Membrane</keyword>
<keyword evidence="6" id="KW-1133">Transmembrane helix</keyword>
<feature type="transmembrane region" description="Helical" evidence="6">
    <location>
        <begin position="387"/>
        <end position="405"/>
    </location>
</feature>
<evidence type="ECO:0000259" key="7">
    <source>
        <dbReference type="PROSITE" id="PS50847"/>
    </source>
</evidence>
<keyword evidence="5" id="KW-0572">Peptidoglycan-anchor</keyword>
<dbReference type="InterPro" id="IPR041033">
    <property type="entry name" value="SpaA_PFL_dom_1"/>
</dbReference>
<evidence type="ECO:0000256" key="3">
    <source>
        <dbReference type="ARBA" id="ARBA00022525"/>
    </source>
</evidence>
<dbReference type="Pfam" id="PF17802">
    <property type="entry name" value="SpaA"/>
    <property type="match status" value="3"/>
</dbReference>
<dbReference type="PANTHER" id="PTHR36108">
    <property type="entry name" value="COLOSSIN-B-RELATED"/>
    <property type="match status" value="1"/>
</dbReference>
<dbReference type="InterPro" id="IPR019931">
    <property type="entry name" value="LPXTG_anchor"/>
</dbReference>
<organism evidence="8 9">
    <name type="scientific">Agathobacter rectalis</name>
    <dbReference type="NCBI Taxonomy" id="39491"/>
    <lineage>
        <taxon>Bacteria</taxon>
        <taxon>Bacillati</taxon>
        <taxon>Bacillota</taxon>
        <taxon>Clostridia</taxon>
        <taxon>Lachnospirales</taxon>
        <taxon>Lachnospiraceae</taxon>
        <taxon>Agathobacter</taxon>
    </lineage>
</organism>
<dbReference type="RefSeq" id="WP_117738613.1">
    <property type="nucleotide sequence ID" value="NZ_QSUE01000012.1"/>
</dbReference>
<evidence type="ECO:0000313" key="9">
    <source>
        <dbReference type="Proteomes" id="UP000260970"/>
    </source>
</evidence>
<reference evidence="8 9" key="1">
    <citation type="submission" date="2018-08" db="EMBL/GenBank/DDBJ databases">
        <title>A genome reference for cultivated species of the human gut microbiota.</title>
        <authorList>
            <person name="Zou Y."/>
            <person name="Xue W."/>
            <person name="Luo G."/>
        </authorList>
    </citation>
    <scope>NUCLEOTIDE SEQUENCE [LARGE SCALE GENOMIC DNA]</scope>
    <source>
        <strain evidence="8 9">OM05-6AA</strain>
    </source>
</reference>
<keyword evidence="3" id="KW-0964">Secreted</keyword>
<dbReference type="AlphaFoldDB" id="A0A3E5ALB2"/>
<dbReference type="InterPro" id="IPR013783">
    <property type="entry name" value="Ig-like_fold"/>
</dbReference>
<dbReference type="Pfam" id="PF00746">
    <property type="entry name" value="Gram_pos_anchor"/>
    <property type="match status" value="1"/>
</dbReference>
<dbReference type="Proteomes" id="UP000260970">
    <property type="component" value="Unassembled WGS sequence"/>
</dbReference>
<accession>A0A3E5ALB2</accession>
<dbReference type="SUPFAM" id="SSF49478">
    <property type="entry name" value="Cna protein B-type domain"/>
    <property type="match status" value="1"/>
</dbReference>
<comment type="similarity">
    <text evidence="1">Belongs to the serine-aspartate repeat-containing protein (SDr) family.</text>
</comment>
<comment type="caution">
    <text evidence="8">The sequence shown here is derived from an EMBL/GenBank/DDBJ whole genome shotgun (WGS) entry which is preliminary data.</text>
</comment>
<keyword evidence="4" id="KW-0732">Signal</keyword>
<name>A0A3E5ALB2_9FIRM</name>
<proteinExistence type="inferred from homology"/>
<dbReference type="PROSITE" id="PS50847">
    <property type="entry name" value="GRAM_POS_ANCHORING"/>
    <property type="match status" value="1"/>
</dbReference>
<dbReference type="PANTHER" id="PTHR36108:SF13">
    <property type="entry name" value="COLOSSIN-B-RELATED"/>
    <property type="match status" value="1"/>
</dbReference>
<evidence type="ECO:0000313" key="8">
    <source>
        <dbReference type="EMBL" id="RGN21417.1"/>
    </source>
</evidence>
<evidence type="ECO:0000256" key="5">
    <source>
        <dbReference type="ARBA" id="ARBA00023088"/>
    </source>
</evidence>
<gene>
    <name evidence="8" type="ORF">DXB72_12725</name>
</gene>